<sequence length="482" mass="51767">MVGYSIGVAALLSVVDLVVADAGHANKKNNRPRDAGGKGHRRELYSDLEDDGWRDGGHQQIIEDWTDDGWQTDGWEKPILCETHQTWTAPQWKIKTKHTLTSIDQWEAPPTKPAWSPPTPKWESPSESAWSSAGGAQSLRGGKAGKSSHVYGDKEGKSGGGVEEEYSNQGGWSTGTEWNQVSTWNGGRRRLVSSWTPSIQWVGGTSDQEPASTWSKAGKAGKAKSSKDGSYKPIAGGWPSPSGWKSSSMPSICENSPTKAPSKDVNVETFPTTFSPTACPSRKWYYDNDICSNGNYGEGTYSDLQTCCDMEQPGMSCEYEDVCNTETITILPTPAPTPEPTPSPIPAPTPEPTPSPIPAPTPEPTPPPIPAPTPEPTPSPIPAPTAEPTELIEAFTYSPTFGSTPTVSKATTGPPTLTGNSRTTFQKADDVKTDCVAKTEKVWSTTSSNQVEVCVYVCTVTTTKYKGSEPIKTVQTTHGDCP</sequence>
<name>A0ABD3P6B8_9STRA</name>
<keyword evidence="4" id="KW-1185">Reference proteome</keyword>
<evidence type="ECO:0000256" key="1">
    <source>
        <dbReference type="SAM" id="MobiDB-lite"/>
    </source>
</evidence>
<proteinExistence type="predicted"/>
<feature type="region of interest" description="Disordered" evidence="1">
    <location>
        <begin position="400"/>
        <end position="422"/>
    </location>
</feature>
<feature type="compositionally biased region" description="Pro residues" evidence="1">
    <location>
        <begin position="110"/>
        <end position="120"/>
    </location>
</feature>
<dbReference type="EMBL" id="JALLAZ020001037">
    <property type="protein sequence ID" value="KAL3782040.1"/>
    <property type="molecule type" value="Genomic_DNA"/>
</dbReference>
<reference evidence="3 4" key="1">
    <citation type="submission" date="2024-10" db="EMBL/GenBank/DDBJ databases">
        <title>Updated reference genomes for cyclostephanoid diatoms.</title>
        <authorList>
            <person name="Roberts W.R."/>
            <person name="Alverson A.J."/>
        </authorList>
    </citation>
    <scope>NUCLEOTIDE SEQUENCE [LARGE SCALE GENOMIC DNA]</scope>
    <source>
        <strain evidence="3 4">AJA276-08</strain>
    </source>
</reference>
<gene>
    <name evidence="3" type="ORF">ACHAW5_004959</name>
</gene>
<feature type="region of interest" description="Disordered" evidence="1">
    <location>
        <begin position="105"/>
        <end position="181"/>
    </location>
</feature>
<feature type="region of interest" description="Disordered" evidence="1">
    <location>
        <begin position="201"/>
        <end position="264"/>
    </location>
</feature>
<feature type="region of interest" description="Disordered" evidence="1">
    <location>
        <begin position="330"/>
        <end position="386"/>
    </location>
</feature>
<dbReference type="AlphaFoldDB" id="A0ABD3P6B8"/>
<feature type="signal peptide" evidence="2">
    <location>
        <begin position="1"/>
        <end position="20"/>
    </location>
</feature>
<protein>
    <submittedName>
        <fullName evidence="3">Uncharacterized protein</fullName>
    </submittedName>
</protein>
<evidence type="ECO:0000313" key="3">
    <source>
        <dbReference type="EMBL" id="KAL3782040.1"/>
    </source>
</evidence>
<comment type="caution">
    <text evidence="3">The sequence shown here is derived from an EMBL/GenBank/DDBJ whole genome shotgun (WGS) entry which is preliminary data.</text>
</comment>
<feature type="compositionally biased region" description="Pro residues" evidence="1">
    <location>
        <begin position="333"/>
        <end position="385"/>
    </location>
</feature>
<feature type="compositionally biased region" description="Polar residues" evidence="1">
    <location>
        <begin position="201"/>
        <end position="214"/>
    </location>
</feature>
<feature type="chain" id="PRO_5044782310" evidence="2">
    <location>
        <begin position="21"/>
        <end position="482"/>
    </location>
</feature>
<organism evidence="3 4">
    <name type="scientific">Stephanodiscus triporus</name>
    <dbReference type="NCBI Taxonomy" id="2934178"/>
    <lineage>
        <taxon>Eukaryota</taxon>
        <taxon>Sar</taxon>
        <taxon>Stramenopiles</taxon>
        <taxon>Ochrophyta</taxon>
        <taxon>Bacillariophyta</taxon>
        <taxon>Coscinodiscophyceae</taxon>
        <taxon>Thalassiosirophycidae</taxon>
        <taxon>Stephanodiscales</taxon>
        <taxon>Stephanodiscaceae</taxon>
        <taxon>Stephanodiscus</taxon>
    </lineage>
</organism>
<dbReference type="Proteomes" id="UP001530315">
    <property type="component" value="Unassembled WGS sequence"/>
</dbReference>
<feature type="compositionally biased region" description="Polar residues" evidence="1">
    <location>
        <begin position="168"/>
        <end position="181"/>
    </location>
</feature>
<feature type="compositionally biased region" description="Low complexity" evidence="1">
    <location>
        <begin position="121"/>
        <end position="138"/>
    </location>
</feature>
<accession>A0ABD3P6B8</accession>
<evidence type="ECO:0000256" key="2">
    <source>
        <dbReference type="SAM" id="SignalP"/>
    </source>
</evidence>
<evidence type="ECO:0000313" key="4">
    <source>
        <dbReference type="Proteomes" id="UP001530315"/>
    </source>
</evidence>
<feature type="compositionally biased region" description="Low complexity" evidence="1">
    <location>
        <begin position="236"/>
        <end position="251"/>
    </location>
</feature>
<keyword evidence="2" id="KW-0732">Signal</keyword>